<evidence type="ECO:0008006" key="2">
    <source>
        <dbReference type="Google" id="ProtNLM"/>
    </source>
</evidence>
<dbReference type="EMBL" id="GEDC01014677">
    <property type="protein sequence ID" value="JAS22621.1"/>
    <property type="molecule type" value="Transcribed_RNA"/>
</dbReference>
<protein>
    <recommendedName>
        <fullName evidence="2">ER-bound oxygenase mpaB/mpaB'/Rubber oxygenase catalytic domain-containing protein</fullName>
    </recommendedName>
</protein>
<evidence type="ECO:0000313" key="1">
    <source>
        <dbReference type="EMBL" id="JAS22621.1"/>
    </source>
</evidence>
<name>A0A1B6DAA0_9HEMI</name>
<accession>A0A1B6DAA0</accession>
<dbReference type="AlphaFoldDB" id="A0A1B6DAA0"/>
<dbReference type="PANTHER" id="PTHR37159">
    <property type="entry name" value="GH11867P"/>
    <property type="match status" value="1"/>
</dbReference>
<reference evidence="1" key="1">
    <citation type="submission" date="2015-12" db="EMBL/GenBank/DDBJ databases">
        <title>De novo transcriptome assembly of four potential Pierce s Disease insect vectors from Arizona vineyards.</title>
        <authorList>
            <person name="Tassone E.E."/>
        </authorList>
    </citation>
    <scope>NUCLEOTIDE SEQUENCE</scope>
</reference>
<dbReference type="PANTHER" id="PTHR37159:SF1">
    <property type="entry name" value="GH11867P"/>
    <property type="match status" value="1"/>
</dbReference>
<proteinExistence type="predicted"/>
<organism evidence="1">
    <name type="scientific">Clastoptera arizonana</name>
    <name type="common">Arizona spittle bug</name>
    <dbReference type="NCBI Taxonomy" id="38151"/>
    <lineage>
        <taxon>Eukaryota</taxon>
        <taxon>Metazoa</taxon>
        <taxon>Ecdysozoa</taxon>
        <taxon>Arthropoda</taxon>
        <taxon>Hexapoda</taxon>
        <taxon>Insecta</taxon>
        <taxon>Pterygota</taxon>
        <taxon>Neoptera</taxon>
        <taxon>Paraneoptera</taxon>
        <taxon>Hemiptera</taxon>
        <taxon>Auchenorrhyncha</taxon>
        <taxon>Cercopoidea</taxon>
        <taxon>Clastopteridae</taxon>
        <taxon>Clastoptera</taxon>
    </lineage>
</organism>
<sequence length="462" mass="53573">MEEPDSNATIIKVVQSTIEAGYVSCDELAEDVAQLDNLRKDTDSPSSLSSNDAGYNSSIDDYESKKEKQNFSHSQFKELRAEDVIKLFKETELSENIVIILRGAYIGLPAHCEVPTRPEWLDMEKFKAGQQFALDYYFGVNYSQMISLFIMFSFPGGLEPLIYTDKSSTPYTAYKRYLSTASRVRSWFETDVWSENSEGYKNIKRVRAMHLNVSKKLNSSSKAEVENLISIEKSARHSSLWCPLNETFGQIFTTKCPFSPIAKQLKEEKRLVFSQTEMSLTQFAFFGLIIMYPEKFGASSATKESLESFVHFWRGIGYLLGIGDEFNFCQGSFEEVKQRCQDMVDILIKPNFKNVSKEWEHMSRCMVEGVKFYIRILDFETSLAYLFWVLGIETLELRLTWRQYFRFNHLKFFMRYTLSLPGVMSALNSRLVAIMKTENDASPERHKDLKNRRFSYQKDIEN</sequence>
<gene>
    <name evidence="1" type="ORF">g.40285</name>
</gene>